<evidence type="ECO:0000313" key="4">
    <source>
        <dbReference type="EMBL" id="AAW53333.1"/>
    </source>
</evidence>
<dbReference type="GO" id="GO:0009307">
    <property type="term" value="P:DNA restriction-modification system"/>
    <property type="evidence" value="ECO:0007669"/>
    <property type="project" value="UniProtKB-KW"/>
</dbReference>
<feature type="domain" description="N6 adenine-specific DNA methyltransferase N-terminal" evidence="3">
    <location>
        <begin position="7"/>
        <end position="46"/>
    </location>
</feature>
<dbReference type="Proteomes" id="UP000000531">
    <property type="component" value="Chromosome"/>
</dbReference>
<dbReference type="Pfam" id="PF12161">
    <property type="entry name" value="HsdM_N"/>
    <property type="match status" value="1"/>
</dbReference>
<dbReference type="Gene3D" id="1.20.1260.30">
    <property type="match status" value="1"/>
</dbReference>
<dbReference type="REBASE" id="10761">
    <property type="entry name" value="M.SepRPORF2464P"/>
</dbReference>
<accession>Q5HK86</accession>
<proteinExistence type="inferred from homology"/>
<dbReference type="KEGG" id="ser:SERP2464"/>
<dbReference type="InterPro" id="IPR022749">
    <property type="entry name" value="D12N6_MeTrfase_N"/>
</dbReference>
<keyword evidence="5" id="KW-1185">Reference proteome</keyword>
<organism evidence="4 5">
    <name type="scientific">Staphylococcus epidermidis (strain ATCC 35984 / DSM 28319 / BCRC 17069 / CCUG 31568 / BM 3577 / RP62A)</name>
    <dbReference type="NCBI Taxonomy" id="176279"/>
    <lineage>
        <taxon>Bacteria</taxon>
        <taxon>Bacillati</taxon>
        <taxon>Bacillota</taxon>
        <taxon>Bacilli</taxon>
        <taxon>Bacillales</taxon>
        <taxon>Staphylococcaceae</taxon>
        <taxon>Staphylococcus</taxon>
    </lineage>
</organism>
<dbReference type="AlphaFoldDB" id="Q5HK86"/>
<sequence length="48" mass="5666">MATIGFEEKLWQADDKLRGNMDADEYKNIALGLIFLKYISDCFEEKYE</sequence>
<gene>
    <name evidence="4" type="ordered locus">SERP2464</name>
</gene>
<dbReference type="SUPFAM" id="SSF53335">
    <property type="entry name" value="S-adenosyl-L-methionine-dependent methyltransferases"/>
    <property type="match status" value="1"/>
</dbReference>
<keyword evidence="2" id="KW-0680">Restriction system</keyword>
<name>Q5HK86_STAEQ</name>
<dbReference type="InterPro" id="IPR029063">
    <property type="entry name" value="SAM-dependent_MTases_sf"/>
</dbReference>
<dbReference type="eggNOG" id="COG0286">
    <property type="taxonomic scope" value="Bacteria"/>
</dbReference>
<evidence type="ECO:0000256" key="1">
    <source>
        <dbReference type="ARBA" id="ARBA00006594"/>
    </source>
</evidence>
<evidence type="ECO:0000313" key="5">
    <source>
        <dbReference type="Proteomes" id="UP000000531"/>
    </source>
</evidence>
<dbReference type="EMBL" id="CP000029">
    <property type="protein sequence ID" value="AAW53333.1"/>
    <property type="molecule type" value="Genomic_DNA"/>
</dbReference>
<protein>
    <submittedName>
        <fullName evidence="4">Conserved domain protein</fullName>
    </submittedName>
</protein>
<dbReference type="HOGENOM" id="CLU_216479_0_0_9"/>
<evidence type="ECO:0000259" key="3">
    <source>
        <dbReference type="Pfam" id="PF12161"/>
    </source>
</evidence>
<evidence type="ECO:0000256" key="2">
    <source>
        <dbReference type="ARBA" id="ARBA00022747"/>
    </source>
</evidence>
<reference evidence="4 5" key="1">
    <citation type="journal article" date="2005" name="J. Bacteriol.">
        <title>Insights on evolution of virulence and resistance from the complete genome analysis of an early methicillin-resistant Staphylococcus aureus strain and a biofilm-producing methicillin-resistant Staphylococcus epidermidis strain.</title>
        <authorList>
            <person name="Gill S.R."/>
            <person name="Fouts D.E."/>
            <person name="Archer G.L."/>
            <person name="Mongodin E.F."/>
            <person name="Deboy R.T."/>
            <person name="Ravel J."/>
            <person name="Paulsen I.T."/>
            <person name="Kolonay J.F."/>
            <person name="Brinkac L."/>
            <person name="Beanan M."/>
            <person name="Dodson R.J."/>
            <person name="Daugherty S.C."/>
            <person name="Madupu R."/>
            <person name="Angiuoli S.V."/>
            <person name="Durkin A.S."/>
            <person name="Haft D.H."/>
            <person name="Vamathevan J."/>
            <person name="Khouri H."/>
            <person name="Utterback T."/>
            <person name="Lee C."/>
            <person name="Dimitrov G."/>
            <person name="Jiang L."/>
            <person name="Qin H."/>
            <person name="Weidman J."/>
            <person name="Tran K."/>
            <person name="Kang K."/>
            <person name="Hance I.R."/>
            <person name="Nelson K.E."/>
            <person name="Fraser C.M."/>
        </authorList>
    </citation>
    <scope>NUCLEOTIDE SEQUENCE [LARGE SCALE GENOMIC DNA]</scope>
    <source>
        <strain evidence="5">ATCC 35984 / RP62A</strain>
    </source>
</reference>
<dbReference type="InterPro" id="IPR038333">
    <property type="entry name" value="T1MK-like_N_sf"/>
</dbReference>
<comment type="similarity">
    <text evidence="1">Belongs to the N(4)/N(6)-methyltransferase family.</text>
</comment>
<dbReference type="STRING" id="176279.SERP2464"/>